<dbReference type="Proteomes" id="UP000594263">
    <property type="component" value="Unplaced"/>
</dbReference>
<keyword evidence="2" id="KW-1185">Reference proteome</keyword>
<dbReference type="AlphaFoldDB" id="A0A7N0VCV2"/>
<evidence type="ECO:0000313" key="2">
    <source>
        <dbReference type="Proteomes" id="UP000594263"/>
    </source>
</evidence>
<dbReference type="PANTHER" id="PTHR34945">
    <property type="entry name" value="2-OXOGLUTARATE (2OG) AND FE(II)-DEPENDENT OXYGENASE SUPERFAMILY PROTEIN"/>
    <property type="match status" value="1"/>
</dbReference>
<name>A0A7N0VCV2_KALFE</name>
<reference evidence="1" key="1">
    <citation type="submission" date="2021-01" db="UniProtKB">
        <authorList>
            <consortium name="EnsemblPlants"/>
        </authorList>
    </citation>
    <scope>IDENTIFICATION</scope>
</reference>
<accession>A0A7N0VCV2</accession>
<protein>
    <submittedName>
        <fullName evidence="1">Uncharacterized protein</fullName>
    </submittedName>
</protein>
<dbReference type="PANTHER" id="PTHR34945:SF8">
    <property type="entry name" value="DOWNSTREAM TARGET OF AGL15-4"/>
    <property type="match status" value="1"/>
</dbReference>
<sequence>MALDDWARALRYDAIRMLIRGSDYSHALGVHICDGCSEFRIYSMKGWASFVPQKNSLVVTLGDQIQVLKLLNYLVPTVARTRTCR</sequence>
<proteinExistence type="predicted"/>
<dbReference type="Gramene" id="Kaladp0567s0001.1.v1.1">
    <property type="protein sequence ID" value="Kaladp0567s0001.1.v1.1.CDS.1"/>
    <property type="gene ID" value="Kaladp0567s0001.v1.1"/>
</dbReference>
<organism evidence="1 2">
    <name type="scientific">Kalanchoe fedtschenkoi</name>
    <name type="common">Lavender scallops</name>
    <name type="synonym">South American air plant</name>
    <dbReference type="NCBI Taxonomy" id="63787"/>
    <lineage>
        <taxon>Eukaryota</taxon>
        <taxon>Viridiplantae</taxon>
        <taxon>Streptophyta</taxon>
        <taxon>Embryophyta</taxon>
        <taxon>Tracheophyta</taxon>
        <taxon>Spermatophyta</taxon>
        <taxon>Magnoliopsida</taxon>
        <taxon>eudicotyledons</taxon>
        <taxon>Gunneridae</taxon>
        <taxon>Pentapetalae</taxon>
        <taxon>Saxifragales</taxon>
        <taxon>Crassulaceae</taxon>
        <taxon>Kalanchoe</taxon>
    </lineage>
</organism>
<evidence type="ECO:0000313" key="1">
    <source>
        <dbReference type="EnsemblPlants" id="Kaladp0567s0001.1.v1.1.CDS.1"/>
    </source>
</evidence>
<dbReference type="EnsemblPlants" id="Kaladp0567s0001.1.v1.1">
    <property type="protein sequence ID" value="Kaladp0567s0001.1.v1.1.CDS.1"/>
    <property type="gene ID" value="Kaladp0567s0001.v1.1"/>
</dbReference>